<dbReference type="Pfam" id="PF02922">
    <property type="entry name" value="CBM_48"/>
    <property type="match status" value="1"/>
</dbReference>
<protein>
    <submittedName>
        <fullName evidence="7">Glycogen debranching enzyme</fullName>
        <ecNumber evidence="7">3.2.1.-</ecNumber>
    </submittedName>
</protein>
<dbReference type="InterPro" id="IPR044505">
    <property type="entry name" value="GlgX_Isoamylase_N_E_set"/>
</dbReference>
<dbReference type="RefSeq" id="WP_145259184.1">
    <property type="nucleotide sequence ID" value="NZ_CP036279.1"/>
</dbReference>
<evidence type="ECO:0000256" key="1">
    <source>
        <dbReference type="ARBA" id="ARBA00008061"/>
    </source>
</evidence>
<evidence type="ECO:0000313" key="7">
    <source>
        <dbReference type="EMBL" id="QDU62433.1"/>
    </source>
</evidence>
<dbReference type="Proteomes" id="UP000317093">
    <property type="component" value="Chromosome"/>
</dbReference>
<dbReference type="Gene3D" id="3.20.20.80">
    <property type="entry name" value="Glycosidases"/>
    <property type="match status" value="1"/>
</dbReference>
<keyword evidence="2 7" id="KW-0378">Hydrolase</keyword>
<sequence>MKRRSSSEGENAISETSDETEPLSFGPPPSVIGGAIPHGGGTQFTLFSRHADAVTLLLFDKPDAGPTRELRLNTQRNKRGDLWSIFVPGVGVGQLYAYRVAGPNEPEHGHRFHKQRVLLDPWAKALTSNAIHKSRRRSAISGSSAERPKCVVVGDHFDWQGTEPPNIPLADSIIYEVHVRGLTKHDSSNSQAAGTYLGLIDKIPYFLDLGITAVELLPIHEFDHLEHARKNPVDGSWLTNYWGYSTVGFFAPNGRYAKSRLPGAQVDEFKTMVREMHRAGLEIILDVVYNHTAEGNHLGPTINFKGIDNAIYYHLADDRRYYKDYSGCGNSLNANHPVVRRMIVESLRYWVTHCHVDGFRFDLASVLSRDRSGALVSNPPLLEDIEHDPILRDTKIIAEAWDAAGAYQVGHFPGKRWAEWNGRYRDDIRQYWRGDPGKTGGLATRLTGSSDLYQASGRKPFHSVNFITSHDGFTMNDLVSYNHKHNLANGEDGRDGDNHNSSYNHGDEGSTKSRRVEKLRIRQIKNFLATLLLSQGTPMMLGGDEFRRTQGGNNNAYCQDNEISWLDWSLLEKHEDVHRFVRALIWFRRRHPVLRRREFFTGKKFPGREVADINWYDADAKHRNWDRDHHTLMCLIDGQPSHGEQEPPDDDILMLFNSSIVACLFTLTAGGDKSRPWRLLFDTGNTYPRDLFPEDQGPLIAPGRRYPVIARSMACFYRPKADAES</sequence>
<dbReference type="OrthoDB" id="226102at2"/>
<dbReference type="GO" id="GO:0005980">
    <property type="term" value="P:glycogen catabolic process"/>
    <property type="evidence" value="ECO:0007669"/>
    <property type="project" value="InterPro"/>
</dbReference>
<dbReference type="SUPFAM" id="SSF51445">
    <property type="entry name" value="(Trans)glycosidases"/>
    <property type="match status" value="1"/>
</dbReference>
<dbReference type="KEGG" id="knv:Pan216_33000"/>
<gene>
    <name evidence="7" type="primary">glgX</name>
    <name evidence="7" type="ORF">Pan216_33000</name>
</gene>
<dbReference type="PANTHER" id="PTHR43002">
    <property type="entry name" value="GLYCOGEN DEBRANCHING ENZYME"/>
    <property type="match status" value="1"/>
</dbReference>
<dbReference type="EC" id="3.2.1.-" evidence="7"/>
<feature type="region of interest" description="Disordered" evidence="5">
    <location>
        <begin position="1"/>
        <end position="37"/>
    </location>
</feature>
<dbReference type="FunFam" id="3.20.20.80:FF:000054">
    <property type="entry name" value="Glycogen debranching enzyme"/>
    <property type="match status" value="1"/>
</dbReference>
<name>A0A518B624_9BACT</name>
<proteinExistence type="inferred from homology"/>
<dbReference type="NCBIfam" id="TIGR02100">
    <property type="entry name" value="glgX_debranch"/>
    <property type="match status" value="1"/>
</dbReference>
<evidence type="ECO:0000256" key="5">
    <source>
        <dbReference type="SAM" id="MobiDB-lite"/>
    </source>
</evidence>
<dbReference type="InterPro" id="IPR013783">
    <property type="entry name" value="Ig-like_fold"/>
</dbReference>
<evidence type="ECO:0000256" key="4">
    <source>
        <dbReference type="ARBA" id="ARBA00023295"/>
    </source>
</evidence>
<dbReference type="InterPro" id="IPR013780">
    <property type="entry name" value="Glyco_hydro_b"/>
</dbReference>
<dbReference type="Gene3D" id="2.60.40.10">
    <property type="entry name" value="Immunoglobulins"/>
    <property type="match status" value="1"/>
</dbReference>
<dbReference type="SMART" id="SM00642">
    <property type="entry name" value="Aamy"/>
    <property type="match status" value="1"/>
</dbReference>
<feature type="region of interest" description="Disordered" evidence="5">
    <location>
        <begin position="486"/>
        <end position="515"/>
    </location>
</feature>
<feature type="compositionally biased region" description="Basic and acidic residues" evidence="5">
    <location>
        <begin position="505"/>
        <end position="515"/>
    </location>
</feature>
<reference evidence="7 8" key="1">
    <citation type="submission" date="2019-02" db="EMBL/GenBank/DDBJ databases">
        <title>Deep-cultivation of Planctomycetes and their phenomic and genomic characterization uncovers novel biology.</title>
        <authorList>
            <person name="Wiegand S."/>
            <person name="Jogler M."/>
            <person name="Boedeker C."/>
            <person name="Pinto D."/>
            <person name="Vollmers J."/>
            <person name="Rivas-Marin E."/>
            <person name="Kohn T."/>
            <person name="Peeters S.H."/>
            <person name="Heuer A."/>
            <person name="Rast P."/>
            <person name="Oberbeckmann S."/>
            <person name="Bunk B."/>
            <person name="Jeske O."/>
            <person name="Meyerdierks A."/>
            <person name="Storesund J.E."/>
            <person name="Kallscheuer N."/>
            <person name="Luecker S."/>
            <person name="Lage O.M."/>
            <person name="Pohl T."/>
            <person name="Merkel B.J."/>
            <person name="Hornburger P."/>
            <person name="Mueller R.-W."/>
            <person name="Bruemmer F."/>
            <person name="Labrenz M."/>
            <person name="Spormann A.M."/>
            <person name="Op den Camp H."/>
            <person name="Overmann J."/>
            <person name="Amann R."/>
            <person name="Jetten M.S.M."/>
            <person name="Mascher T."/>
            <person name="Medema M.H."/>
            <person name="Devos D.P."/>
            <person name="Kaster A.-K."/>
            <person name="Ovreas L."/>
            <person name="Rohde M."/>
            <person name="Galperin M.Y."/>
            <person name="Jogler C."/>
        </authorList>
    </citation>
    <scope>NUCLEOTIDE SEQUENCE [LARGE SCALE GENOMIC DNA]</scope>
    <source>
        <strain evidence="7 8">Pan216</strain>
    </source>
</reference>
<feature type="domain" description="Glycosyl hydrolase family 13 catalytic" evidence="6">
    <location>
        <begin position="176"/>
        <end position="588"/>
    </location>
</feature>
<dbReference type="Gene3D" id="2.60.40.1180">
    <property type="entry name" value="Golgi alpha-mannosidase II"/>
    <property type="match status" value="1"/>
</dbReference>
<evidence type="ECO:0000256" key="3">
    <source>
        <dbReference type="ARBA" id="ARBA00022946"/>
    </source>
</evidence>
<dbReference type="Pfam" id="PF00128">
    <property type="entry name" value="Alpha-amylase"/>
    <property type="match status" value="1"/>
</dbReference>
<dbReference type="InterPro" id="IPR006047">
    <property type="entry name" value="GH13_cat_dom"/>
</dbReference>
<dbReference type="CDD" id="cd02856">
    <property type="entry name" value="E_set_GDE_Isoamylase_N"/>
    <property type="match status" value="1"/>
</dbReference>
<accession>A0A518B624</accession>
<organism evidence="7 8">
    <name type="scientific">Kolteria novifilia</name>
    <dbReference type="NCBI Taxonomy" id="2527975"/>
    <lineage>
        <taxon>Bacteria</taxon>
        <taxon>Pseudomonadati</taxon>
        <taxon>Planctomycetota</taxon>
        <taxon>Planctomycetia</taxon>
        <taxon>Kolteriales</taxon>
        <taxon>Kolteriaceae</taxon>
        <taxon>Kolteria</taxon>
    </lineage>
</organism>
<dbReference type="InterPro" id="IPR017853">
    <property type="entry name" value="GH"/>
</dbReference>
<dbReference type="SUPFAM" id="SSF51011">
    <property type="entry name" value="Glycosyl hydrolase domain"/>
    <property type="match status" value="1"/>
</dbReference>
<comment type="similarity">
    <text evidence="1">Belongs to the glycosyl hydrolase 13 family.</text>
</comment>
<keyword evidence="4 7" id="KW-0326">Glycosidase</keyword>
<evidence type="ECO:0000259" key="6">
    <source>
        <dbReference type="SMART" id="SM00642"/>
    </source>
</evidence>
<dbReference type="SUPFAM" id="SSF81296">
    <property type="entry name" value="E set domains"/>
    <property type="match status" value="1"/>
</dbReference>
<dbReference type="InterPro" id="IPR011837">
    <property type="entry name" value="Glycogen_debranch_GlgX"/>
</dbReference>
<dbReference type="AlphaFoldDB" id="A0A518B624"/>
<dbReference type="CDD" id="cd11326">
    <property type="entry name" value="AmyAc_Glg_debranch"/>
    <property type="match status" value="1"/>
</dbReference>
<dbReference type="InterPro" id="IPR014756">
    <property type="entry name" value="Ig_E-set"/>
</dbReference>
<evidence type="ECO:0000256" key="2">
    <source>
        <dbReference type="ARBA" id="ARBA00022801"/>
    </source>
</evidence>
<dbReference type="InterPro" id="IPR004193">
    <property type="entry name" value="Glyco_hydro_13_N"/>
</dbReference>
<keyword evidence="3" id="KW-0809">Transit peptide</keyword>
<evidence type="ECO:0000313" key="8">
    <source>
        <dbReference type="Proteomes" id="UP000317093"/>
    </source>
</evidence>
<keyword evidence="8" id="KW-1185">Reference proteome</keyword>
<dbReference type="EMBL" id="CP036279">
    <property type="protein sequence ID" value="QDU62433.1"/>
    <property type="molecule type" value="Genomic_DNA"/>
</dbReference>
<dbReference type="GO" id="GO:0004135">
    <property type="term" value="F:amylo-alpha-1,6-glucosidase activity"/>
    <property type="evidence" value="ECO:0007669"/>
    <property type="project" value="InterPro"/>
</dbReference>